<dbReference type="InterPro" id="IPR054352">
    <property type="entry name" value="ACT_Aspartokinase"/>
</dbReference>
<evidence type="ECO:0000256" key="4">
    <source>
        <dbReference type="ARBA" id="ARBA00005056"/>
    </source>
</evidence>
<evidence type="ECO:0000256" key="14">
    <source>
        <dbReference type="ARBA" id="ARBA00022741"/>
    </source>
</evidence>
<comment type="catalytic activity">
    <reaction evidence="27">
        <text>L-homoserine + NAD(+) = L-aspartate 4-semialdehyde + NADH + H(+)</text>
        <dbReference type="Rhea" id="RHEA:15757"/>
        <dbReference type="ChEBI" id="CHEBI:15378"/>
        <dbReference type="ChEBI" id="CHEBI:57476"/>
        <dbReference type="ChEBI" id="CHEBI:57540"/>
        <dbReference type="ChEBI" id="CHEBI:57945"/>
        <dbReference type="ChEBI" id="CHEBI:537519"/>
        <dbReference type="EC" id="1.1.1.3"/>
    </reaction>
    <physiologicalReaction direction="right-to-left" evidence="27">
        <dbReference type="Rhea" id="RHEA:15759"/>
    </physiologicalReaction>
</comment>
<dbReference type="InterPro" id="IPR001342">
    <property type="entry name" value="HDH_cat"/>
</dbReference>
<sequence>MKVLKFGGTSIENREKLQSVLSILKGALEGGKAVVVVSAIRKVTDHLLEAAQLAAVGDEEYRTRLEEIERLHTRLAVVLLKDAFRCDTEAVIREGIKELRDILHGVELLRELSDKTSALVMSFGERFSASLISAYLASEGIDAHYVDGRDIIVTDDRYCDARVDMKASAKQIRKQLAAMAGVPVVTGYIGAAPDGSVTTLGRGGSDYTASIIGATLGAEEIQIWTDVDGFYSADPKRVRDARVLPYISYAEATELSHAGAKVLHPYAVGPAMKEGIPISVRNTLNPASPGTMIGGEVPASAAGEPRPVTGLSSISTIVLINLSGSGMVGVPGIASRLFSCMARHMINIIFISQASSEHSISFAIQARQAPRARKLLEEEFSEELKARQIESLSLRKHICMIGVVGNRMSGHPGVSAQLFETLGKNGINVIAVAQGANEMNISFVTDADDEDKALNCIHESFFLSMRKVHVFIVGTGTIAKSLVRQIRDHASSLRSHKNLDIVTSGMANTRSMALNPQGIELASWENELQPRQDGGTIGEYIEKILKLNLHNTIVVDCTASQAVAEAYPQLLESSISVVTANKLGMAGSWELYETILGALQRSNARFLYETNVGAGLPIINTLNDLRSSGDSILKIEGVLSGTLSYIFNELRKGGSFSSIVRKAKDAGYTEPDPREDLSGADFARKMLILGRELGYKLEYSDIECENLVPESLQGDMGVDEFMEKLTVVDTDYERMMQEAGAKGMTLAYAGEISEGKARIGVKMLPLANPVATLNGTENLVVFTTERYCDTPLVVKGPGAGGEVTAGGVFADILRIASYLV</sequence>
<evidence type="ECO:0000256" key="24">
    <source>
        <dbReference type="ARBA" id="ARBA00044938"/>
    </source>
</evidence>
<dbReference type="GO" id="GO:0050661">
    <property type="term" value="F:NADP binding"/>
    <property type="evidence" value="ECO:0007669"/>
    <property type="project" value="InterPro"/>
</dbReference>
<evidence type="ECO:0000313" key="29">
    <source>
        <dbReference type="EMBL" id="TNJ36336.1"/>
    </source>
</evidence>
<dbReference type="GO" id="GO:0005524">
    <property type="term" value="F:ATP binding"/>
    <property type="evidence" value="ECO:0007669"/>
    <property type="project" value="UniProtKB-KW"/>
</dbReference>
<dbReference type="PANTHER" id="PTHR43070">
    <property type="match status" value="1"/>
</dbReference>
<keyword evidence="23" id="KW-0511">Multifunctional enzyme</keyword>
<evidence type="ECO:0000256" key="1">
    <source>
        <dbReference type="ARBA" id="ARBA00001920"/>
    </source>
</evidence>
<keyword evidence="10" id="KW-0028">Amino-acid biosynthesis</keyword>
<organism evidence="29 30">
    <name type="scientific">Prosthecochloris vibrioformis</name>
    <name type="common">Chlorobium vibrioforme</name>
    <dbReference type="NCBI Taxonomy" id="1098"/>
    <lineage>
        <taxon>Bacteria</taxon>
        <taxon>Pseudomonadati</taxon>
        <taxon>Chlorobiota</taxon>
        <taxon>Chlorobiia</taxon>
        <taxon>Chlorobiales</taxon>
        <taxon>Chlorobiaceae</taxon>
        <taxon>Prosthecochloris</taxon>
    </lineage>
</organism>
<dbReference type="Gene3D" id="3.40.50.720">
    <property type="entry name" value="NAD(P)-binding Rossmann-like Domain"/>
    <property type="match status" value="1"/>
</dbReference>
<evidence type="ECO:0000256" key="18">
    <source>
        <dbReference type="ARBA" id="ARBA00023002"/>
    </source>
</evidence>
<dbReference type="NCBIfam" id="TIGR00657">
    <property type="entry name" value="asp_kinases"/>
    <property type="match status" value="1"/>
</dbReference>
<evidence type="ECO:0000256" key="22">
    <source>
        <dbReference type="ARBA" id="ARBA00023167"/>
    </source>
</evidence>
<dbReference type="GO" id="GO:0009086">
    <property type="term" value="P:methionine biosynthetic process"/>
    <property type="evidence" value="ECO:0007669"/>
    <property type="project" value="UniProtKB-KW"/>
</dbReference>
<gene>
    <name evidence="29" type="primary">thrA</name>
    <name evidence="29" type="ORF">FGF68_07605</name>
</gene>
<dbReference type="InterPro" id="IPR011147">
    <property type="entry name" value="Bifunc_Aspkin/hSer_DH"/>
</dbReference>
<keyword evidence="20" id="KW-0915">Sodium</keyword>
<dbReference type="PIRSF" id="PIRSF000727">
    <property type="entry name" value="ThrA"/>
    <property type="match status" value="1"/>
</dbReference>
<keyword evidence="21" id="KW-0457">Lysine biosynthesis</keyword>
<evidence type="ECO:0000256" key="8">
    <source>
        <dbReference type="ARBA" id="ARBA00010046"/>
    </source>
</evidence>
<dbReference type="InterPro" id="IPR036393">
    <property type="entry name" value="AceGlu_kinase-like_sf"/>
</dbReference>
<evidence type="ECO:0000256" key="9">
    <source>
        <dbReference type="ARBA" id="ARBA00011881"/>
    </source>
</evidence>
<dbReference type="NCBIfam" id="NF006959">
    <property type="entry name" value="PRK09436.1"/>
    <property type="match status" value="1"/>
</dbReference>
<evidence type="ECO:0000256" key="25">
    <source>
        <dbReference type="ARBA" id="ARBA00048561"/>
    </source>
</evidence>
<evidence type="ECO:0000256" key="5">
    <source>
        <dbReference type="ARBA" id="ARBA00005062"/>
    </source>
</evidence>
<dbReference type="PROSITE" id="PS01042">
    <property type="entry name" value="HOMOSER_DHGENASE"/>
    <property type="match status" value="1"/>
</dbReference>
<evidence type="ECO:0000313" key="30">
    <source>
        <dbReference type="Proteomes" id="UP000309544"/>
    </source>
</evidence>
<comment type="cofactor">
    <cofactor evidence="1">
        <name>a metal cation</name>
        <dbReference type="ChEBI" id="CHEBI:25213"/>
    </cofactor>
</comment>
<dbReference type="GO" id="GO:0009088">
    <property type="term" value="P:threonine biosynthetic process"/>
    <property type="evidence" value="ECO:0007669"/>
    <property type="project" value="UniProtKB-UniPathway"/>
</dbReference>
<dbReference type="Pfam" id="PF22468">
    <property type="entry name" value="ACT_9"/>
    <property type="match status" value="2"/>
</dbReference>
<keyword evidence="11 29" id="KW-0808">Transferase</keyword>
<keyword evidence="14" id="KW-0547">Nucleotide-binding</keyword>
<evidence type="ECO:0000256" key="23">
    <source>
        <dbReference type="ARBA" id="ARBA00023268"/>
    </source>
</evidence>
<evidence type="ECO:0000256" key="16">
    <source>
        <dbReference type="ARBA" id="ARBA00022840"/>
    </source>
</evidence>
<comment type="pathway">
    <text evidence="5">Amino-acid biosynthesis; L-methionine biosynthesis via de novo pathway; L-homoserine from L-aspartate: step 3/3.</text>
</comment>
<accession>A0A5C4RYG6</accession>
<dbReference type="InterPro" id="IPR045865">
    <property type="entry name" value="ACT-like_dom_sf"/>
</dbReference>
<keyword evidence="15 29" id="KW-0418">Kinase</keyword>
<comment type="catalytic activity">
    <reaction evidence="26">
        <text>L-homoserine + NADP(+) = L-aspartate 4-semialdehyde + NADPH + H(+)</text>
        <dbReference type="Rhea" id="RHEA:15761"/>
        <dbReference type="ChEBI" id="CHEBI:15378"/>
        <dbReference type="ChEBI" id="CHEBI:57476"/>
        <dbReference type="ChEBI" id="CHEBI:57783"/>
        <dbReference type="ChEBI" id="CHEBI:58349"/>
        <dbReference type="ChEBI" id="CHEBI:537519"/>
        <dbReference type="EC" id="1.1.1.3"/>
    </reaction>
    <physiologicalReaction direction="right-to-left" evidence="26">
        <dbReference type="Rhea" id="RHEA:15763"/>
    </physiologicalReaction>
</comment>
<dbReference type="Gene3D" id="3.40.1160.10">
    <property type="entry name" value="Acetylglutamate kinase-like"/>
    <property type="match status" value="1"/>
</dbReference>
<comment type="subunit">
    <text evidence="9">Homotetramer.</text>
</comment>
<dbReference type="UniPathway" id="UPA00050">
    <property type="reaction ID" value="UER00063"/>
</dbReference>
<comment type="pathway">
    <text evidence="4">Amino-acid biosynthesis; L-threonine biosynthesis; L-threonine from L-aspartate: step 3/5.</text>
</comment>
<name>A0A5C4RYG6_PROVB</name>
<dbReference type="GO" id="GO:0009090">
    <property type="term" value="P:homoserine biosynthetic process"/>
    <property type="evidence" value="ECO:0007669"/>
    <property type="project" value="UniProtKB-ARBA"/>
</dbReference>
<dbReference type="Pfam" id="PF00696">
    <property type="entry name" value="AA_kinase"/>
    <property type="match status" value="1"/>
</dbReference>
<dbReference type="UniPathway" id="UPA00051">
    <property type="reaction ID" value="UER00462"/>
</dbReference>
<dbReference type="PROSITE" id="PS51671">
    <property type="entry name" value="ACT"/>
    <property type="match status" value="2"/>
</dbReference>
<comment type="pathway">
    <text evidence="6">Amino-acid biosynthesis; L-threonine biosynthesis; L-threonine from L-aspartate: step 1/5.</text>
</comment>
<dbReference type="GO" id="GO:0004412">
    <property type="term" value="F:homoserine dehydrogenase activity"/>
    <property type="evidence" value="ECO:0007669"/>
    <property type="project" value="UniProtKB-EC"/>
</dbReference>
<keyword evidence="12" id="KW-0791">Threonine biosynthesis</keyword>
<keyword evidence="16" id="KW-0067">ATP-binding</keyword>
<dbReference type="SUPFAM" id="SSF55347">
    <property type="entry name" value="Glyceraldehyde-3-phosphate dehydrogenase-like, C-terminal domain"/>
    <property type="match status" value="1"/>
</dbReference>
<evidence type="ECO:0000256" key="12">
    <source>
        <dbReference type="ARBA" id="ARBA00022697"/>
    </source>
</evidence>
<keyword evidence="18 29" id="KW-0560">Oxidoreductase</keyword>
<keyword evidence="19" id="KW-0520">NAD</keyword>
<dbReference type="SUPFAM" id="SSF55021">
    <property type="entry name" value="ACT-like"/>
    <property type="match status" value="2"/>
</dbReference>
<dbReference type="InterPro" id="IPR001048">
    <property type="entry name" value="Asp/Glu/Uridylate_kinase"/>
</dbReference>
<evidence type="ECO:0000256" key="6">
    <source>
        <dbReference type="ARBA" id="ARBA00005139"/>
    </source>
</evidence>
<dbReference type="InterPro" id="IPR019811">
    <property type="entry name" value="HDH_CS"/>
</dbReference>
<comment type="catalytic activity">
    <reaction evidence="25">
        <text>L-aspartate + ATP = 4-phospho-L-aspartate + ADP</text>
        <dbReference type="Rhea" id="RHEA:23776"/>
        <dbReference type="ChEBI" id="CHEBI:29991"/>
        <dbReference type="ChEBI" id="CHEBI:30616"/>
        <dbReference type="ChEBI" id="CHEBI:57535"/>
        <dbReference type="ChEBI" id="CHEBI:456216"/>
        <dbReference type="EC" id="2.7.2.4"/>
    </reaction>
    <physiologicalReaction direction="left-to-right" evidence="25">
        <dbReference type="Rhea" id="RHEA:23777"/>
    </physiologicalReaction>
</comment>
<dbReference type="InterPro" id="IPR005106">
    <property type="entry name" value="Asp/hSer_DH_NAD-bd"/>
</dbReference>
<evidence type="ECO:0000256" key="26">
    <source>
        <dbReference type="ARBA" id="ARBA00048841"/>
    </source>
</evidence>
<dbReference type="PANTHER" id="PTHR43070:SF3">
    <property type="entry name" value="HOMOSERINE DEHYDROGENASE"/>
    <property type="match status" value="1"/>
</dbReference>
<evidence type="ECO:0000256" key="17">
    <source>
        <dbReference type="ARBA" id="ARBA00022857"/>
    </source>
</evidence>
<dbReference type="InterPro" id="IPR002912">
    <property type="entry name" value="ACT_dom"/>
</dbReference>
<dbReference type="Pfam" id="PF00742">
    <property type="entry name" value="Homoserine_dh"/>
    <property type="match status" value="1"/>
</dbReference>
<dbReference type="InterPro" id="IPR049638">
    <property type="entry name" value="AK-HD"/>
</dbReference>
<feature type="domain" description="ACT" evidence="28">
    <location>
        <begin position="403"/>
        <end position="473"/>
    </location>
</feature>
<dbReference type="FunFam" id="3.30.360.10:FF:000006">
    <property type="entry name" value="Bifunctional aspartokinase/homoserine dehydrogenase"/>
    <property type="match status" value="1"/>
</dbReference>
<dbReference type="CDD" id="cd04921">
    <property type="entry name" value="ACT_AKi-HSDH-ThrA-like_1"/>
    <property type="match status" value="1"/>
</dbReference>
<dbReference type="Proteomes" id="UP000309544">
    <property type="component" value="Unassembled WGS sequence"/>
</dbReference>
<comment type="function">
    <text evidence="24">Bifunctional aspartate kinase and homoserine dehydrogenase that catalyzes the first and the third steps toward the synthesis of lysine, methionine and threonine from aspartate.</text>
</comment>
<dbReference type="GO" id="GO:0009089">
    <property type="term" value="P:lysine biosynthetic process via diaminopimelate"/>
    <property type="evidence" value="ECO:0007669"/>
    <property type="project" value="UniProtKB-UniPathway"/>
</dbReference>
<keyword evidence="13" id="KW-0479">Metal-binding</keyword>
<dbReference type="Gene3D" id="3.30.2130.10">
    <property type="entry name" value="VC0802-like"/>
    <property type="match status" value="1"/>
</dbReference>
<feature type="domain" description="ACT" evidence="28">
    <location>
        <begin position="322"/>
        <end position="391"/>
    </location>
</feature>
<evidence type="ECO:0000256" key="13">
    <source>
        <dbReference type="ARBA" id="ARBA00022723"/>
    </source>
</evidence>
<evidence type="ECO:0000256" key="3">
    <source>
        <dbReference type="ARBA" id="ARBA00004986"/>
    </source>
</evidence>
<keyword evidence="17" id="KW-0521">NADP</keyword>
<dbReference type="RefSeq" id="WP_139626693.1">
    <property type="nucleotide sequence ID" value="NZ_VDCI01000006.1"/>
</dbReference>
<evidence type="ECO:0000256" key="21">
    <source>
        <dbReference type="ARBA" id="ARBA00023154"/>
    </source>
</evidence>
<evidence type="ECO:0000256" key="2">
    <source>
        <dbReference type="ARBA" id="ARBA00004766"/>
    </source>
</evidence>
<dbReference type="Gene3D" id="3.30.360.10">
    <property type="entry name" value="Dihydrodipicolinate Reductase, domain 2"/>
    <property type="match status" value="1"/>
</dbReference>
<evidence type="ECO:0000256" key="19">
    <source>
        <dbReference type="ARBA" id="ARBA00023027"/>
    </source>
</evidence>
<keyword evidence="30" id="KW-1185">Reference proteome</keyword>
<comment type="caution">
    <text evidence="29">The sequence shown here is derived from an EMBL/GenBank/DDBJ whole genome shotgun (WGS) entry which is preliminary data.</text>
</comment>
<dbReference type="CDD" id="cd04257">
    <property type="entry name" value="AAK_AK-HSDH"/>
    <property type="match status" value="1"/>
</dbReference>
<proteinExistence type="inferred from homology"/>
<evidence type="ECO:0000256" key="11">
    <source>
        <dbReference type="ARBA" id="ARBA00022679"/>
    </source>
</evidence>
<comment type="similarity">
    <text evidence="8">In the N-terminal section; belongs to the aspartokinase family.</text>
</comment>
<dbReference type="InterPro" id="IPR041743">
    <property type="entry name" value="AK-HSDH_N"/>
</dbReference>
<evidence type="ECO:0000256" key="7">
    <source>
        <dbReference type="ARBA" id="ARBA00007952"/>
    </source>
</evidence>
<comment type="pathway">
    <text evidence="2">Amino-acid biosynthesis; L-lysine biosynthesis via DAP pathway; (S)-tetrahydrodipicolinate from L-aspartate: step 1/4.</text>
</comment>
<comment type="pathway">
    <text evidence="3">Amino-acid biosynthesis; L-methionine biosynthesis via de novo pathway; L-homoserine from L-aspartate: step 1/3.</text>
</comment>
<evidence type="ECO:0000256" key="27">
    <source>
        <dbReference type="ARBA" id="ARBA00049031"/>
    </source>
</evidence>
<dbReference type="AlphaFoldDB" id="A0A5C4RYG6"/>
<evidence type="ECO:0000259" key="28">
    <source>
        <dbReference type="PROSITE" id="PS51671"/>
    </source>
</evidence>
<dbReference type="UniPathway" id="UPA00034">
    <property type="reaction ID" value="UER00015"/>
</dbReference>
<dbReference type="PROSITE" id="PS00324">
    <property type="entry name" value="ASPARTOKINASE"/>
    <property type="match status" value="1"/>
</dbReference>
<dbReference type="EC" id="1.1.1.3" evidence="29"/>
<evidence type="ECO:0000256" key="10">
    <source>
        <dbReference type="ARBA" id="ARBA00022605"/>
    </source>
</evidence>
<evidence type="ECO:0000256" key="20">
    <source>
        <dbReference type="ARBA" id="ARBA00023053"/>
    </source>
</evidence>
<dbReference type="InterPro" id="IPR036291">
    <property type="entry name" value="NAD(P)-bd_dom_sf"/>
</dbReference>
<dbReference type="Pfam" id="PF03447">
    <property type="entry name" value="NAD_binding_3"/>
    <property type="match status" value="1"/>
</dbReference>
<protein>
    <submittedName>
        <fullName evidence="29">Bifunctional aspartate kinase/homoserine dehydrogenase I</fullName>
        <ecNumber evidence="29">1.1.1.3</ecNumber>
        <ecNumber evidence="29">2.7.2.4</ecNumber>
    </submittedName>
</protein>
<reference evidence="29 30" key="1">
    <citation type="submission" date="2019-05" db="EMBL/GenBank/DDBJ databases">
        <title>Draft Whole-Genome sequence of the green sulfur bacterium Prosthecochloris vibrioformis DSM 260.</title>
        <authorList>
            <person name="Meyer T.E."/>
            <person name="Kyndt J.A."/>
        </authorList>
    </citation>
    <scope>NUCLEOTIDE SEQUENCE [LARGE SCALE GENOMIC DNA]</scope>
    <source>
        <strain evidence="29 30">DSM 260</strain>
    </source>
</reference>
<comment type="similarity">
    <text evidence="7">In the C-terminal section; belongs to the homoserine dehydrogenase family.</text>
</comment>
<dbReference type="EMBL" id="VDCI01000006">
    <property type="protein sequence ID" value="TNJ36336.1"/>
    <property type="molecule type" value="Genomic_DNA"/>
</dbReference>
<dbReference type="GO" id="GO:0004072">
    <property type="term" value="F:aspartate kinase activity"/>
    <property type="evidence" value="ECO:0007669"/>
    <property type="project" value="UniProtKB-EC"/>
</dbReference>
<dbReference type="InterPro" id="IPR001341">
    <property type="entry name" value="Asp_kinase"/>
</dbReference>
<dbReference type="SUPFAM" id="SSF53633">
    <property type="entry name" value="Carbamate kinase-like"/>
    <property type="match status" value="1"/>
</dbReference>
<keyword evidence="22" id="KW-0486">Methionine biosynthesis</keyword>
<dbReference type="SUPFAM" id="SSF51735">
    <property type="entry name" value="NAD(P)-binding Rossmann-fold domains"/>
    <property type="match status" value="1"/>
</dbReference>
<evidence type="ECO:0000256" key="15">
    <source>
        <dbReference type="ARBA" id="ARBA00022777"/>
    </source>
</evidence>
<dbReference type="InterPro" id="IPR018042">
    <property type="entry name" value="Aspartate_kinase_CS"/>
</dbReference>
<dbReference type="EC" id="2.7.2.4" evidence="29"/>
<dbReference type="FunFam" id="3.30.2130.10:FF:000001">
    <property type="entry name" value="Bifunctional aspartokinase/homoserine dehydrogenase"/>
    <property type="match status" value="1"/>
</dbReference>
<dbReference type="GO" id="GO:0046872">
    <property type="term" value="F:metal ion binding"/>
    <property type="evidence" value="ECO:0007669"/>
    <property type="project" value="UniProtKB-KW"/>
</dbReference>